<keyword evidence="3" id="KW-1185">Reference proteome</keyword>
<dbReference type="SUPFAM" id="SSF56935">
    <property type="entry name" value="Porins"/>
    <property type="match status" value="1"/>
</dbReference>
<dbReference type="KEGG" id="asem:NNL22_14290"/>
<organism evidence="2 3">
    <name type="scientific">Alkalimarinus sediminis</name>
    <dbReference type="NCBI Taxonomy" id="1632866"/>
    <lineage>
        <taxon>Bacteria</taxon>
        <taxon>Pseudomonadati</taxon>
        <taxon>Pseudomonadota</taxon>
        <taxon>Gammaproteobacteria</taxon>
        <taxon>Alteromonadales</taxon>
        <taxon>Alteromonadaceae</taxon>
        <taxon>Alkalimarinus</taxon>
    </lineage>
</organism>
<dbReference type="RefSeq" id="WP_251811219.1">
    <property type="nucleotide sequence ID" value="NZ_CP101527.1"/>
</dbReference>
<evidence type="ECO:0000313" key="2">
    <source>
        <dbReference type="EMBL" id="UZW74180.1"/>
    </source>
</evidence>
<feature type="compositionally biased region" description="Polar residues" evidence="1">
    <location>
        <begin position="8"/>
        <end position="30"/>
    </location>
</feature>
<dbReference type="AlphaFoldDB" id="A0A9E8KPH5"/>
<proteinExistence type="predicted"/>
<gene>
    <name evidence="2" type="ORF">NNL22_14290</name>
</gene>
<protein>
    <submittedName>
        <fullName evidence="2">Uncharacterized protein</fullName>
    </submittedName>
</protein>
<dbReference type="Proteomes" id="UP001164472">
    <property type="component" value="Chromosome"/>
</dbReference>
<name>A0A9E8KPH5_9ALTE</name>
<dbReference type="EMBL" id="CP101527">
    <property type="protein sequence ID" value="UZW74180.1"/>
    <property type="molecule type" value="Genomic_DNA"/>
</dbReference>
<accession>A0A9E8KPH5</accession>
<evidence type="ECO:0000256" key="1">
    <source>
        <dbReference type="SAM" id="MobiDB-lite"/>
    </source>
</evidence>
<feature type="region of interest" description="Disordered" evidence="1">
    <location>
        <begin position="1"/>
        <end position="30"/>
    </location>
</feature>
<sequence length="440" mass="49663">MMSDEINKQTMSIQSMPIHSTQRPPWTRSPNRVRRTINVIGMLLLLTSPLSNATEFFYSGYLKSYALWQDEIEIENNPENISSQFQSQNSMRLMGSGYTESSGNVEAHYEIQPVYYSESIRENSGGIGSTLSLGSNRYRYKDLDVVLKEEGDHLVIWQNLDRLNYQYGNEYGDLTIGRQVISFGSARFINPTDIFIPFTISTLNQEYRVGIDALRYQAELGDFATLDTGLIIGEDAKKENSAIFLRGKNSIEGNDIEAMFIKLDDAWLLGGGIERALGDFGFWFETAYVHLDESTSDSYWRSSIGSDYAISDNIIMMLEYHHNGAGSSNPNNYIKLLSEEPYQKAGIFLLGQHYLIPGLTWTATPLISVSGSGFLNMGDQSVFFNLSSEVNWSDNLYSDFGAYLSYGDTLEYDISTQNVSFGSEFGAYPLSIYASLRYYF</sequence>
<reference evidence="2" key="1">
    <citation type="submission" date="2022-07" db="EMBL/GenBank/DDBJ databases">
        <title>Alkalimarinus sp. nov., isolated from gut of a Alitta virens.</title>
        <authorList>
            <person name="Yang A.I."/>
            <person name="Shin N.-R."/>
        </authorList>
    </citation>
    <scope>NUCLEOTIDE SEQUENCE</scope>
    <source>
        <strain evidence="2">FA028</strain>
    </source>
</reference>
<evidence type="ECO:0000313" key="3">
    <source>
        <dbReference type="Proteomes" id="UP001164472"/>
    </source>
</evidence>